<dbReference type="InParanoid" id="F8PGN6"/>
<reference evidence="2" key="1">
    <citation type="journal article" date="2011" name="Science">
        <title>The plant cell wall-decomposing machinery underlies the functional diversity of forest fungi.</title>
        <authorList>
            <person name="Eastwood D.C."/>
            <person name="Floudas D."/>
            <person name="Binder M."/>
            <person name="Majcherczyk A."/>
            <person name="Schneider P."/>
            <person name="Aerts A."/>
            <person name="Asiegbu F.O."/>
            <person name="Baker S.E."/>
            <person name="Barry K."/>
            <person name="Bendiksby M."/>
            <person name="Blumentritt M."/>
            <person name="Coutinho P.M."/>
            <person name="Cullen D."/>
            <person name="de Vries R.P."/>
            <person name="Gathman A."/>
            <person name="Goodell B."/>
            <person name="Henrissat B."/>
            <person name="Ihrmark K."/>
            <person name="Kauserud H."/>
            <person name="Kohler A."/>
            <person name="LaButti K."/>
            <person name="Lapidus A."/>
            <person name="Lavin J.L."/>
            <person name="Lee Y.-H."/>
            <person name="Lindquist E."/>
            <person name="Lilly W."/>
            <person name="Lucas S."/>
            <person name="Morin E."/>
            <person name="Murat C."/>
            <person name="Oguiza J.A."/>
            <person name="Park J."/>
            <person name="Pisabarro A.G."/>
            <person name="Riley R."/>
            <person name="Rosling A."/>
            <person name="Salamov A."/>
            <person name="Schmidt O."/>
            <person name="Schmutz J."/>
            <person name="Skrede I."/>
            <person name="Stenlid J."/>
            <person name="Wiebenga A."/>
            <person name="Xie X."/>
            <person name="Kuees U."/>
            <person name="Hibbett D.S."/>
            <person name="Hoffmeister D."/>
            <person name="Hoegberg N."/>
            <person name="Martin F."/>
            <person name="Grigoriev I.V."/>
            <person name="Watkinson S.C."/>
        </authorList>
    </citation>
    <scope>NUCLEOTIDE SEQUENCE [LARGE SCALE GENOMIC DNA]</scope>
    <source>
        <strain evidence="2">strain S7.3</strain>
    </source>
</reference>
<gene>
    <name evidence="1" type="ORF">SERLA73DRAFT_44313</name>
</gene>
<evidence type="ECO:0000313" key="1">
    <source>
        <dbReference type="EMBL" id="EGO04380.1"/>
    </source>
</evidence>
<dbReference type="Pfam" id="PF18759">
    <property type="entry name" value="Plavaka"/>
    <property type="match status" value="2"/>
</dbReference>
<proteinExistence type="predicted"/>
<feature type="non-terminal residue" evidence="1">
    <location>
        <position position="1"/>
    </location>
</feature>
<sequence length="104" mass="11934">FSNSKSAYPVYLMLGNIPRAIWRKPSQHAYILIEYLSINKATESQLTAKKKLKAGIEEINVTGGDCAIRRVYPILACYVEDYPEHYLMTCTKYKPDLKVSNHYS</sequence>
<dbReference type="HOGENOM" id="CLU_006344_8_3_1"/>
<name>F8PGN6_SERL3</name>
<organism evidence="2">
    <name type="scientific">Serpula lacrymans var. lacrymans (strain S7.3)</name>
    <name type="common">Dry rot fungus</name>
    <dbReference type="NCBI Taxonomy" id="936435"/>
    <lineage>
        <taxon>Eukaryota</taxon>
        <taxon>Fungi</taxon>
        <taxon>Dikarya</taxon>
        <taxon>Basidiomycota</taxon>
        <taxon>Agaricomycotina</taxon>
        <taxon>Agaricomycetes</taxon>
        <taxon>Agaricomycetidae</taxon>
        <taxon>Boletales</taxon>
        <taxon>Coniophorineae</taxon>
        <taxon>Serpulaceae</taxon>
        <taxon>Serpula</taxon>
    </lineage>
</organism>
<protein>
    <submittedName>
        <fullName evidence="1">Uncharacterized protein</fullName>
    </submittedName>
</protein>
<dbReference type="AlphaFoldDB" id="F8PGN6"/>
<dbReference type="Proteomes" id="UP000008063">
    <property type="component" value="Unassembled WGS sequence"/>
</dbReference>
<dbReference type="InterPro" id="IPR041078">
    <property type="entry name" value="Plavaka"/>
</dbReference>
<accession>F8PGN6</accession>
<keyword evidence="2" id="KW-1185">Reference proteome</keyword>
<dbReference type="EMBL" id="GL945474">
    <property type="protein sequence ID" value="EGO04380.1"/>
    <property type="molecule type" value="Genomic_DNA"/>
</dbReference>
<evidence type="ECO:0000313" key="2">
    <source>
        <dbReference type="Proteomes" id="UP000008063"/>
    </source>
</evidence>